<evidence type="ECO:0000259" key="3">
    <source>
        <dbReference type="PROSITE" id="PS50887"/>
    </source>
</evidence>
<dbReference type="CDD" id="cd01949">
    <property type="entry name" value="GGDEF"/>
    <property type="match status" value="1"/>
</dbReference>
<evidence type="ECO:0000256" key="2">
    <source>
        <dbReference type="ARBA" id="ARBA00034247"/>
    </source>
</evidence>
<dbReference type="PANTHER" id="PTHR45138">
    <property type="entry name" value="REGULATORY COMPONENTS OF SENSORY TRANSDUCTION SYSTEM"/>
    <property type="match status" value="1"/>
</dbReference>
<name>A0ABQ1F6B2_9SPHN</name>
<dbReference type="InterPro" id="IPR050469">
    <property type="entry name" value="Diguanylate_Cyclase"/>
</dbReference>
<dbReference type="Pfam" id="PF00990">
    <property type="entry name" value="GGDEF"/>
    <property type="match status" value="1"/>
</dbReference>
<dbReference type="InterPro" id="IPR000160">
    <property type="entry name" value="GGDEF_dom"/>
</dbReference>
<dbReference type="InterPro" id="IPR029787">
    <property type="entry name" value="Nucleotide_cyclase"/>
</dbReference>
<dbReference type="EC" id="2.7.7.65" evidence="1"/>
<sequence length="290" mass="32245">MQKLLDVPIATVTLVDKDRQWFKARRGLDLDETDRDISVCDLTIRATEPLEIEDLREDERFRDSPLIDGDPPILSYLGIPLVNSDGYGLGALCAMDSVPRKHSPAHIAILSDLAELVLELLEMRRISRTDFLTGAMTRREFRTRLERRMAGYNRHGRDCAIVLFDVDHFKQINDTYGHGAGDEVLKAVVSECSGHLRGEDIIARLGGEEFCLLLPETDADEAALAADRFRRLVSQIAIPGLPDVAITASFGVAPLLGAYESPEDWVHAADRALYRAKESGRNRCCVASVD</sequence>
<dbReference type="PROSITE" id="PS50887">
    <property type="entry name" value="GGDEF"/>
    <property type="match status" value="1"/>
</dbReference>
<proteinExistence type="predicted"/>
<organism evidence="4 5">
    <name type="scientific">Blastomonas marina</name>
    <dbReference type="NCBI Taxonomy" id="1867408"/>
    <lineage>
        <taxon>Bacteria</taxon>
        <taxon>Pseudomonadati</taxon>
        <taxon>Pseudomonadota</taxon>
        <taxon>Alphaproteobacteria</taxon>
        <taxon>Sphingomonadales</taxon>
        <taxon>Sphingomonadaceae</taxon>
        <taxon>Blastomonas</taxon>
    </lineage>
</organism>
<dbReference type="Pfam" id="PF01590">
    <property type="entry name" value="GAF"/>
    <property type="match status" value="1"/>
</dbReference>
<dbReference type="Gene3D" id="3.30.70.270">
    <property type="match status" value="1"/>
</dbReference>
<comment type="caution">
    <text evidence="4">The sequence shown here is derived from an EMBL/GenBank/DDBJ whole genome shotgun (WGS) entry which is preliminary data.</text>
</comment>
<gene>
    <name evidence="4" type="ORF">GCM10010923_05450</name>
</gene>
<dbReference type="SUPFAM" id="SSF55073">
    <property type="entry name" value="Nucleotide cyclase"/>
    <property type="match status" value="1"/>
</dbReference>
<evidence type="ECO:0000256" key="1">
    <source>
        <dbReference type="ARBA" id="ARBA00012528"/>
    </source>
</evidence>
<dbReference type="NCBIfam" id="TIGR00254">
    <property type="entry name" value="GGDEF"/>
    <property type="match status" value="1"/>
</dbReference>
<evidence type="ECO:0000313" key="5">
    <source>
        <dbReference type="Proteomes" id="UP000603317"/>
    </source>
</evidence>
<protein>
    <recommendedName>
        <fullName evidence="1">diguanylate cyclase</fullName>
        <ecNumber evidence="1">2.7.7.65</ecNumber>
    </recommendedName>
</protein>
<dbReference type="PANTHER" id="PTHR45138:SF9">
    <property type="entry name" value="DIGUANYLATE CYCLASE DGCM-RELATED"/>
    <property type="match status" value="1"/>
</dbReference>
<feature type="domain" description="GGDEF" evidence="3">
    <location>
        <begin position="157"/>
        <end position="289"/>
    </location>
</feature>
<dbReference type="EMBL" id="BMID01000001">
    <property type="protein sequence ID" value="GFZ99912.1"/>
    <property type="molecule type" value="Genomic_DNA"/>
</dbReference>
<dbReference type="SUPFAM" id="SSF55781">
    <property type="entry name" value="GAF domain-like"/>
    <property type="match status" value="1"/>
</dbReference>
<comment type="catalytic activity">
    <reaction evidence="2">
        <text>2 GTP = 3',3'-c-di-GMP + 2 diphosphate</text>
        <dbReference type="Rhea" id="RHEA:24898"/>
        <dbReference type="ChEBI" id="CHEBI:33019"/>
        <dbReference type="ChEBI" id="CHEBI:37565"/>
        <dbReference type="ChEBI" id="CHEBI:58805"/>
        <dbReference type="EC" id="2.7.7.65"/>
    </reaction>
</comment>
<dbReference type="InterPro" id="IPR003018">
    <property type="entry name" value="GAF"/>
</dbReference>
<accession>A0ABQ1F6B2</accession>
<evidence type="ECO:0000313" key="4">
    <source>
        <dbReference type="EMBL" id="GFZ99912.1"/>
    </source>
</evidence>
<reference evidence="5" key="1">
    <citation type="journal article" date="2019" name="Int. J. Syst. Evol. Microbiol.">
        <title>The Global Catalogue of Microorganisms (GCM) 10K type strain sequencing project: providing services to taxonomists for standard genome sequencing and annotation.</title>
        <authorList>
            <consortium name="The Broad Institute Genomics Platform"/>
            <consortium name="The Broad Institute Genome Sequencing Center for Infectious Disease"/>
            <person name="Wu L."/>
            <person name="Ma J."/>
        </authorList>
    </citation>
    <scope>NUCLEOTIDE SEQUENCE [LARGE SCALE GENOMIC DNA]</scope>
    <source>
        <strain evidence="5">CGMCC 1.15297</strain>
    </source>
</reference>
<dbReference type="InterPro" id="IPR029016">
    <property type="entry name" value="GAF-like_dom_sf"/>
</dbReference>
<dbReference type="Gene3D" id="3.30.450.40">
    <property type="match status" value="1"/>
</dbReference>
<dbReference type="InterPro" id="IPR043128">
    <property type="entry name" value="Rev_trsase/Diguanyl_cyclase"/>
</dbReference>
<dbReference type="Proteomes" id="UP000603317">
    <property type="component" value="Unassembled WGS sequence"/>
</dbReference>
<dbReference type="SMART" id="SM00267">
    <property type="entry name" value="GGDEF"/>
    <property type="match status" value="1"/>
</dbReference>
<keyword evidence="5" id="KW-1185">Reference proteome</keyword>